<dbReference type="InterPro" id="IPR019800">
    <property type="entry name" value="Glyco_hydro_3_AS"/>
</dbReference>
<keyword evidence="9" id="KW-1185">Reference proteome</keyword>
<evidence type="ECO:0000259" key="7">
    <source>
        <dbReference type="SMART" id="SM01217"/>
    </source>
</evidence>
<dbReference type="STRING" id="648782.SAMN04488554_2719"/>
<evidence type="ECO:0000256" key="5">
    <source>
        <dbReference type="ARBA" id="ARBA00074219"/>
    </source>
</evidence>
<dbReference type="InterPro" id="IPR026891">
    <property type="entry name" value="Fn3-like"/>
</dbReference>
<dbReference type="Gene3D" id="3.40.50.1700">
    <property type="entry name" value="Glycoside hydrolase family 3 C-terminal domain"/>
    <property type="match status" value="2"/>
</dbReference>
<dbReference type="PANTHER" id="PTHR42715">
    <property type="entry name" value="BETA-GLUCOSIDASE"/>
    <property type="match status" value="1"/>
</dbReference>
<evidence type="ECO:0000256" key="6">
    <source>
        <dbReference type="RuleBase" id="RU361161"/>
    </source>
</evidence>
<dbReference type="PANTHER" id="PTHR42715:SF10">
    <property type="entry name" value="BETA-GLUCOSIDASE"/>
    <property type="match status" value="1"/>
</dbReference>
<dbReference type="GO" id="GO:0005975">
    <property type="term" value="P:carbohydrate metabolic process"/>
    <property type="evidence" value="ECO:0007669"/>
    <property type="project" value="InterPro"/>
</dbReference>
<evidence type="ECO:0000313" key="8">
    <source>
        <dbReference type="EMBL" id="SEE74382.1"/>
    </source>
</evidence>
<dbReference type="SUPFAM" id="SSF52279">
    <property type="entry name" value="Beta-D-glucan exohydrolase, C-terminal domain"/>
    <property type="match status" value="1"/>
</dbReference>
<dbReference type="InterPro" id="IPR013783">
    <property type="entry name" value="Ig-like_fold"/>
</dbReference>
<comment type="function">
    <text evidence="4">Catalyzes the hydrolysis of a non-reducing terminal alpha-L-arabinopyranosidic linkage in ginsenoside Rb2 (alpha-L-arabinopyranosyl-(1-&gt;6)-alpha-D-glucopyranosyl) to release alpha-D-glucopyranosyl (Rd). It is not able to hydrolyze alpha-L-arabinofuranosyl-(1-&gt;6)-alpha-D-glucopyranosyl (Rc).</text>
</comment>
<dbReference type="InterPro" id="IPR050288">
    <property type="entry name" value="Cellulose_deg_GH3"/>
</dbReference>
<dbReference type="SUPFAM" id="SSF51445">
    <property type="entry name" value="(Trans)glycosidases"/>
    <property type="match status" value="1"/>
</dbReference>
<evidence type="ECO:0000256" key="2">
    <source>
        <dbReference type="ARBA" id="ARBA00022801"/>
    </source>
</evidence>
<comment type="similarity">
    <text evidence="1 6">Belongs to the glycosyl hydrolase 3 family.</text>
</comment>
<dbReference type="AlphaFoldDB" id="A0A1H5LBG3"/>
<protein>
    <recommendedName>
        <fullName evidence="5">Exo-alpha-(1-&gt;6)-L-arabinopyranosidase</fullName>
    </recommendedName>
</protein>
<feature type="domain" description="Fibronectin type III-like" evidence="7">
    <location>
        <begin position="614"/>
        <end position="684"/>
    </location>
</feature>
<reference evidence="9" key="1">
    <citation type="submission" date="2016-10" db="EMBL/GenBank/DDBJ databases">
        <authorList>
            <person name="Varghese N."/>
            <person name="Submissions S."/>
        </authorList>
    </citation>
    <scope>NUCLEOTIDE SEQUENCE [LARGE SCALE GENOMIC DNA]</scope>
    <source>
        <strain evidence="9">DSM 21368</strain>
    </source>
</reference>
<keyword evidence="2 6" id="KW-0378">Hydrolase</keyword>
<dbReference type="Proteomes" id="UP000199220">
    <property type="component" value="Unassembled WGS sequence"/>
</dbReference>
<dbReference type="Pfam" id="PF00933">
    <property type="entry name" value="Glyco_hydro_3"/>
    <property type="match status" value="1"/>
</dbReference>
<dbReference type="Gene3D" id="2.60.120.380">
    <property type="match status" value="1"/>
</dbReference>
<dbReference type="GO" id="GO:0008422">
    <property type="term" value="F:beta-glucosidase activity"/>
    <property type="evidence" value="ECO:0007669"/>
    <property type="project" value="UniProtKB-ARBA"/>
</dbReference>
<keyword evidence="6" id="KW-0326">Glycosidase</keyword>
<evidence type="ECO:0000256" key="3">
    <source>
        <dbReference type="ARBA" id="ARBA00023277"/>
    </source>
</evidence>
<proteinExistence type="inferred from homology"/>
<dbReference type="EMBL" id="FNTX01000002">
    <property type="protein sequence ID" value="SEE74382.1"/>
    <property type="molecule type" value="Genomic_DNA"/>
</dbReference>
<name>A0A1H5LBG3_9MICO</name>
<accession>A0A1H5LBG3</accession>
<evidence type="ECO:0000256" key="4">
    <source>
        <dbReference type="ARBA" id="ARBA00058905"/>
    </source>
</evidence>
<dbReference type="Pfam" id="PF01915">
    <property type="entry name" value="Glyco_hydro_3_C"/>
    <property type="match status" value="1"/>
</dbReference>
<dbReference type="InterPro" id="IPR036962">
    <property type="entry name" value="Glyco_hydro_3_N_sf"/>
</dbReference>
<dbReference type="Gene3D" id="2.60.40.10">
    <property type="entry name" value="Immunoglobulins"/>
    <property type="match status" value="1"/>
</dbReference>
<keyword evidence="3" id="KW-0119">Carbohydrate metabolism</keyword>
<organism evidence="8 9">
    <name type="scientific">Ruania alba</name>
    <dbReference type="NCBI Taxonomy" id="648782"/>
    <lineage>
        <taxon>Bacteria</taxon>
        <taxon>Bacillati</taxon>
        <taxon>Actinomycetota</taxon>
        <taxon>Actinomycetes</taxon>
        <taxon>Micrococcales</taxon>
        <taxon>Ruaniaceae</taxon>
        <taxon>Ruania</taxon>
    </lineage>
</organism>
<dbReference type="Pfam" id="PF14310">
    <property type="entry name" value="Fn3-like"/>
    <property type="match status" value="1"/>
</dbReference>
<dbReference type="PRINTS" id="PR00133">
    <property type="entry name" value="GLHYDRLASE3"/>
</dbReference>
<dbReference type="InterPro" id="IPR036881">
    <property type="entry name" value="Glyco_hydro_3_C_sf"/>
</dbReference>
<dbReference type="InterPro" id="IPR002772">
    <property type="entry name" value="Glyco_hydro_3_C"/>
</dbReference>
<dbReference type="RefSeq" id="WP_089773635.1">
    <property type="nucleotide sequence ID" value="NZ_FNTX01000002.1"/>
</dbReference>
<dbReference type="PROSITE" id="PS00775">
    <property type="entry name" value="GLYCOSYL_HYDROL_F3"/>
    <property type="match status" value="1"/>
</dbReference>
<evidence type="ECO:0000313" key="9">
    <source>
        <dbReference type="Proteomes" id="UP000199220"/>
    </source>
</evidence>
<evidence type="ECO:0000256" key="1">
    <source>
        <dbReference type="ARBA" id="ARBA00005336"/>
    </source>
</evidence>
<gene>
    <name evidence="8" type="ORF">SAMN04488554_2719</name>
</gene>
<dbReference type="InterPro" id="IPR017853">
    <property type="entry name" value="GH"/>
</dbReference>
<dbReference type="Gene3D" id="3.20.20.300">
    <property type="entry name" value="Glycoside hydrolase, family 3, N-terminal domain"/>
    <property type="match status" value="2"/>
</dbReference>
<dbReference type="InterPro" id="IPR001764">
    <property type="entry name" value="Glyco_hydro_3_N"/>
</dbReference>
<dbReference type="SMART" id="SM01217">
    <property type="entry name" value="Fn3_like"/>
    <property type="match status" value="1"/>
</dbReference>
<dbReference type="FunFam" id="2.60.40.10:FF:000495">
    <property type="entry name" value="Periplasmic beta-glucosidase"/>
    <property type="match status" value="1"/>
</dbReference>
<sequence length="778" mass="82544">MSTPTQASPTLAEADIPRLLGELTLEEKASLCSGQDFWHTQAIERLGIPAVMVTDGPHGLRKQAGATDHVGLNDSVPATCFPSAAGLGSTWDRDLLHHVGAALGAETRANDVAVLLGPGVNMKRSPLCGRNFEYVSEDPYLAGELATELVQGIQSRGVGTSLKHFAANNQETDRMRISAEIDERTLREIYLPAFEKVVTRAQPWTVMCAYNKVNGTYASQDPWLLTEVLRDEWGFEGLVVSDWGAVDDRAAGVAAGLDLEMPSSHGINDAAIVTAVREGRLAEADLDTAVTRVLTMVARAQPALAEPGTADLTAHHALAREVATRSAVLLKNPDGVLPLAADGLAGSAVLIGELARTPRYQGAGSSQVNPTRLETILGAFAERGLDLPFAAGYRLAEAEKPGGAAESETRDDAALRAEAVFAATGKTAVLVLGLPAADESEGYDREHLDIPASHLDLLREISAVAQRTVVLLANGSAVAVSEWEHRVDALLELWLGGQAGGSAAADLLLGDAAPSGRLAESIPVRLADVPAQLNFPGENGTVRYGEGIFIGYRGLDAPGREVSYPFGHGLTYTTFDYADLTVDVAEVTDQTGAGDVVVRAGVTVRNTGDRAGVAVPQLYLGRPGSAVARPPRELKGFARVYLAPGQEQRIELTVTRRELSHWDVHAHGWAVEPGPLRVAVGASSRDLPLEQVTELVAPALRRPLSEDATISEWLEHPQAGPELLAAMGDFGAMFGPDSPDQAMAAFLGSMPVKKVPVMRMSEELTQERLAELVQHYGG</sequence>
<dbReference type="OrthoDB" id="3187562at2"/>